<sequence>MKIKIAWLCETPDVSLDEPITINEAEMGESIDEVDGQGQSSSNAPTTNTETQSSSESTFDEGKNSLKKEPELKNPLNCVHKQRIPANVKNIMLADVDGDGQIEMVVGLTDRVVRSYRFMKHADNSAVDLVEEGDGSEEKLLGTLVALNKWECANQIGSLTLHHSFDGQPFILVAQPGGTFMRIKCQCEDGDHEGLAGSNKSSNDVLPSSVDYEFLGISRMRNPNISTEIIGDLNSCSNQTNCEDPKHSDEDKELFKNRPYALATLDGTIMLVQDEVILWAIAVDHQIFALNKLDITKDGRDDIVVCAWDGQTYILDQHKNSVRFHLEEPVRAFHSGWYNVDVEEPAVTALVYVTFKNTIILYYDIPLKHMVCKKFEPNAAKLSELFVDKDRNQQQALEHVVNMDKRTKRELVEYLLYDAR</sequence>
<feature type="compositionally biased region" description="Acidic residues" evidence="1">
    <location>
        <begin position="26"/>
        <end position="35"/>
    </location>
</feature>
<dbReference type="GO" id="GO:0032006">
    <property type="term" value="P:regulation of TOR signaling"/>
    <property type="evidence" value="ECO:0007669"/>
    <property type="project" value="TreeGrafter"/>
</dbReference>
<name>N6U3F7_DENPD</name>
<gene>
    <name evidence="2" type="ORF">YQE_07372</name>
</gene>
<feature type="non-terminal residue" evidence="2">
    <location>
        <position position="1"/>
    </location>
</feature>
<dbReference type="PANTHER" id="PTHR16317:SF1">
    <property type="entry name" value="KICSTOR COMPLEX PROTEIN ITFG2"/>
    <property type="match status" value="1"/>
</dbReference>
<dbReference type="SUPFAM" id="SSF69318">
    <property type="entry name" value="Integrin alpha N-terminal domain"/>
    <property type="match status" value="1"/>
</dbReference>
<protein>
    <submittedName>
        <fullName evidence="2">Uncharacterized protein</fullName>
    </submittedName>
</protein>
<dbReference type="PANTHER" id="PTHR16317">
    <property type="entry name" value="INTEGRIN ALPHA REPEAT DOMAIN-CONTAINING"/>
    <property type="match status" value="1"/>
</dbReference>
<dbReference type="Pfam" id="PF15907">
    <property type="entry name" value="Itfg2"/>
    <property type="match status" value="1"/>
</dbReference>
<proteinExistence type="predicted"/>
<dbReference type="InterPro" id="IPR028994">
    <property type="entry name" value="Integrin_alpha_N"/>
</dbReference>
<feature type="region of interest" description="Disordered" evidence="1">
    <location>
        <begin position="18"/>
        <end position="74"/>
    </location>
</feature>
<accession>N6U3F7</accession>
<feature type="compositionally biased region" description="Low complexity" evidence="1">
    <location>
        <begin position="46"/>
        <end position="57"/>
    </location>
</feature>
<dbReference type="InterPro" id="IPR031793">
    <property type="entry name" value="KICSTOR_ITFG2"/>
</dbReference>
<dbReference type="OrthoDB" id="9996127at2759"/>
<dbReference type="HOGENOM" id="CLU_021730_0_1_1"/>
<feature type="compositionally biased region" description="Basic and acidic residues" evidence="1">
    <location>
        <begin position="60"/>
        <end position="72"/>
    </location>
</feature>
<dbReference type="EMBL" id="KB740991">
    <property type="protein sequence ID" value="ENN76100.1"/>
    <property type="molecule type" value="Genomic_DNA"/>
</dbReference>
<evidence type="ECO:0000256" key="1">
    <source>
        <dbReference type="SAM" id="MobiDB-lite"/>
    </source>
</evidence>
<dbReference type="AlphaFoldDB" id="N6U3F7"/>
<dbReference type="OMA" id="LNKWECA"/>
<organism evidence="2">
    <name type="scientific">Dendroctonus ponderosae</name>
    <name type="common">Mountain pine beetle</name>
    <dbReference type="NCBI Taxonomy" id="77166"/>
    <lineage>
        <taxon>Eukaryota</taxon>
        <taxon>Metazoa</taxon>
        <taxon>Ecdysozoa</taxon>
        <taxon>Arthropoda</taxon>
        <taxon>Hexapoda</taxon>
        <taxon>Insecta</taxon>
        <taxon>Pterygota</taxon>
        <taxon>Neoptera</taxon>
        <taxon>Endopterygota</taxon>
        <taxon>Coleoptera</taxon>
        <taxon>Polyphaga</taxon>
        <taxon>Cucujiformia</taxon>
        <taxon>Curculionidae</taxon>
        <taxon>Scolytinae</taxon>
        <taxon>Dendroctonus</taxon>
    </lineage>
</organism>
<evidence type="ECO:0000313" key="2">
    <source>
        <dbReference type="EMBL" id="ENN76100.1"/>
    </source>
</evidence>
<reference evidence="2" key="1">
    <citation type="journal article" date="2013" name="Genome Biol.">
        <title>Draft genome of the mountain pine beetle, Dendroctonus ponderosae Hopkins, a major forest pest.</title>
        <authorList>
            <person name="Keeling C.I."/>
            <person name="Yuen M.M."/>
            <person name="Liao N.Y."/>
            <person name="Docking T.R."/>
            <person name="Chan S.K."/>
            <person name="Taylor G.A."/>
            <person name="Palmquist D.L."/>
            <person name="Jackman S.D."/>
            <person name="Nguyen A."/>
            <person name="Li M."/>
            <person name="Henderson H."/>
            <person name="Janes J.K."/>
            <person name="Zhao Y."/>
            <person name="Pandoh P."/>
            <person name="Moore R."/>
            <person name="Sperling F.A."/>
            <person name="Huber D.P."/>
            <person name="Birol I."/>
            <person name="Jones S.J."/>
            <person name="Bohlmann J."/>
        </authorList>
    </citation>
    <scope>NUCLEOTIDE SEQUENCE</scope>
</reference>